<dbReference type="SUPFAM" id="SSF51735">
    <property type="entry name" value="NAD(P)-binding Rossmann-fold domains"/>
    <property type="match status" value="1"/>
</dbReference>
<dbReference type="PANTHER" id="PTHR43669:SF3">
    <property type="entry name" value="ALCOHOL DEHYDROGENASE, PUTATIVE (AFU_ORTHOLOGUE AFUA_3G03445)-RELATED"/>
    <property type="match status" value="1"/>
</dbReference>
<name>A0ABN5HVJ2_9ACTN</name>
<accession>A0ABN5HVJ2</accession>
<dbReference type="InterPro" id="IPR002347">
    <property type="entry name" value="SDR_fam"/>
</dbReference>
<dbReference type="PANTHER" id="PTHR43669">
    <property type="entry name" value="5-KETO-D-GLUCONATE 5-REDUCTASE"/>
    <property type="match status" value="1"/>
</dbReference>
<evidence type="ECO:0000313" key="3">
    <source>
        <dbReference type="EMBL" id="AVH54944.1"/>
    </source>
</evidence>
<dbReference type="CDD" id="cd05233">
    <property type="entry name" value="SDR_c"/>
    <property type="match status" value="1"/>
</dbReference>
<evidence type="ECO:0000313" key="4">
    <source>
        <dbReference type="Proteomes" id="UP000238413"/>
    </source>
</evidence>
<reference evidence="3 4" key="1">
    <citation type="submission" date="2018-02" db="EMBL/GenBank/DDBJ databases">
        <title>Complete genome sequence of Streptomyces dengpaensis, the producer of angucyclines.</title>
        <authorList>
            <person name="Yumei L."/>
        </authorList>
    </citation>
    <scope>NUCLEOTIDE SEQUENCE [LARGE SCALE GENOMIC DNA]</scope>
    <source>
        <strain evidence="3 4">XZHG99</strain>
    </source>
</reference>
<comment type="similarity">
    <text evidence="1">Belongs to the short-chain dehydrogenases/reductases (SDR) family.</text>
</comment>
<sequence length="259" mass="26398">MLLADKNAVIYGAGGAIGGAVARAFAREGARVFLAGRTRATLEAVAAEISAAGGTAATAQVDALDEQSVNECVAGIVKEAGRVDVSFNAIGLDEVQGTPLIEMSYDDFARPVTLATRTQFLTAKAVAPYMIEAGSGVIMMITATPARVPFPLVGGFGVSCAALEGFSRTLAAELGPQGVRVICLRSAGSVESIQEVLDKHAAAAGMTRDEFIASLTDMTLLKRLPSLADVGNVAALMASDYAGAMTGAVPNVSCGQVVD</sequence>
<proteinExistence type="inferred from homology"/>
<dbReference type="Pfam" id="PF13561">
    <property type="entry name" value="adh_short_C2"/>
    <property type="match status" value="1"/>
</dbReference>
<evidence type="ECO:0000256" key="1">
    <source>
        <dbReference type="ARBA" id="ARBA00006484"/>
    </source>
</evidence>
<dbReference type="Proteomes" id="UP000238413">
    <property type="component" value="Chromosome"/>
</dbReference>
<dbReference type="Gene3D" id="3.40.50.720">
    <property type="entry name" value="NAD(P)-binding Rossmann-like Domain"/>
    <property type="match status" value="1"/>
</dbReference>
<dbReference type="PRINTS" id="PR00081">
    <property type="entry name" value="GDHRDH"/>
</dbReference>
<dbReference type="InterPro" id="IPR036291">
    <property type="entry name" value="NAD(P)-bd_dom_sf"/>
</dbReference>
<keyword evidence="4" id="KW-1185">Reference proteome</keyword>
<evidence type="ECO:0000256" key="2">
    <source>
        <dbReference type="ARBA" id="ARBA00023002"/>
    </source>
</evidence>
<dbReference type="EMBL" id="CP026652">
    <property type="protein sequence ID" value="AVH54944.1"/>
    <property type="molecule type" value="Genomic_DNA"/>
</dbReference>
<gene>
    <name evidence="3" type="ORF">C4B68_03045</name>
</gene>
<organism evidence="3 4">
    <name type="scientific">Streptomyces dengpaensis</name>
    <dbReference type="NCBI Taxonomy" id="2049881"/>
    <lineage>
        <taxon>Bacteria</taxon>
        <taxon>Bacillati</taxon>
        <taxon>Actinomycetota</taxon>
        <taxon>Actinomycetes</taxon>
        <taxon>Kitasatosporales</taxon>
        <taxon>Streptomycetaceae</taxon>
        <taxon>Streptomyces</taxon>
    </lineage>
</organism>
<keyword evidence="2" id="KW-0560">Oxidoreductase</keyword>
<protein>
    <submittedName>
        <fullName evidence="3">SDR family NAD(P)-dependent oxidoreductase</fullName>
    </submittedName>
</protein>